<feature type="region of interest" description="Disordered" evidence="1">
    <location>
        <begin position="66"/>
        <end position="85"/>
    </location>
</feature>
<accession>A0ABQ9D536</accession>
<evidence type="ECO:0000256" key="1">
    <source>
        <dbReference type="SAM" id="MobiDB-lite"/>
    </source>
</evidence>
<evidence type="ECO:0000313" key="2">
    <source>
        <dbReference type="EMBL" id="KAJ7412155.1"/>
    </source>
</evidence>
<dbReference type="Proteomes" id="UP001145742">
    <property type="component" value="Unassembled WGS sequence"/>
</dbReference>
<gene>
    <name evidence="2" type="ORF">WISP_98814</name>
</gene>
<evidence type="ECO:0000313" key="3">
    <source>
        <dbReference type="Proteomes" id="UP001145742"/>
    </source>
</evidence>
<proteinExistence type="predicted"/>
<feature type="compositionally biased region" description="Basic and acidic residues" evidence="1">
    <location>
        <begin position="132"/>
        <end position="143"/>
    </location>
</feature>
<feature type="region of interest" description="Disordered" evidence="1">
    <location>
        <begin position="113"/>
        <end position="157"/>
    </location>
</feature>
<dbReference type="EMBL" id="WHWB01034258">
    <property type="protein sequence ID" value="KAJ7412155.1"/>
    <property type="molecule type" value="Genomic_DNA"/>
</dbReference>
<sequence length="157" mass="17194">MTDNPFHEEAVPNIQSKPSLVQLEAVSSCLITCYFREETDPHLATSSFQGVVKSEEVPLESPFLQAEAPPAPSAAPHQTCAPDPSSALLPFTGHIPAPECLSCPGFQVRSHQCPTQRDDPFPKPPINTSGRILEKERKEEKCHTNKNLSNGSCEKFN</sequence>
<protein>
    <submittedName>
        <fullName evidence="2">Uncharacterized protein</fullName>
    </submittedName>
</protein>
<reference evidence="2" key="1">
    <citation type="submission" date="2019-10" db="EMBL/GenBank/DDBJ databases">
        <authorList>
            <person name="Soares A.E.R."/>
            <person name="Aleixo A."/>
            <person name="Schneider P."/>
            <person name="Miyaki C.Y."/>
            <person name="Schneider M.P."/>
            <person name="Mello C."/>
            <person name="Vasconcelos A.T.R."/>
        </authorList>
    </citation>
    <scope>NUCLEOTIDE SEQUENCE</scope>
    <source>
        <tissue evidence="2">Muscle</tissue>
    </source>
</reference>
<comment type="caution">
    <text evidence="2">The sequence shown here is derived from an EMBL/GenBank/DDBJ whole genome shotgun (WGS) entry which is preliminary data.</text>
</comment>
<name>A0ABQ9D536_9PASS</name>
<feature type="compositionally biased region" description="Polar residues" evidence="1">
    <location>
        <begin position="145"/>
        <end position="157"/>
    </location>
</feature>
<organism evidence="2 3">
    <name type="scientific">Willisornis vidua</name>
    <name type="common">Xingu scale-backed antbird</name>
    <dbReference type="NCBI Taxonomy" id="1566151"/>
    <lineage>
        <taxon>Eukaryota</taxon>
        <taxon>Metazoa</taxon>
        <taxon>Chordata</taxon>
        <taxon>Craniata</taxon>
        <taxon>Vertebrata</taxon>
        <taxon>Euteleostomi</taxon>
        <taxon>Archelosauria</taxon>
        <taxon>Archosauria</taxon>
        <taxon>Dinosauria</taxon>
        <taxon>Saurischia</taxon>
        <taxon>Theropoda</taxon>
        <taxon>Coelurosauria</taxon>
        <taxon>Aves</taxon>
        <taxon>Neognathae</taxon>
        <taxon>Neoaves</taxon>
        <taxon>Telluraves</taxon>
        <taxon>Australaves</taxon>
        <taxon>Passeriformes</taxon>
        <taxon>Thamnophilidae</taxon>
        <taxon>Willisornis</taxon>
    </lineage>
</organism>
<keyword evidence="3" id="KW-1185">Reference proteome</keyword>